<keyword evidence="3" id="KW-1185">Reference proteome</keyword>
<dbReference type="InterPro" id="IPR029063">
    <property type="entry name" value="SAM-dependent_MTases_sf"/>
</dbReference>
<dbReference type="AlphaFoldDB" id="A0A1G6L8C6"/>
<accession>A0A1G6L8C6</accession>
<reference evidence="2 3" key="1">
    <citation type="submission" date="2016-10" db="EMBL/GenBank/DDBJ databases">
        <authorList>
            <person name="de Groot N.N."/>
        </authorList>
    </citation>
    <scope>NUCLEOTIDE SEQUENCE [LARGE SCALE GENOMIC DNA]</scope>
    <source>
        <strain evidence="2 3">CPCC 100156</strain>
    </source>
</reference>
<dbReference type="PANTHER" id="PTHR34203">
    <property type="entry name" value="METHYLTRANSFERASE, FKBM FAMILY PROTEIN"/>
    <property type="match status" value="1"/>
</dbReference>
<evidence type="ECO:0000259" key="1">
    <source>
        <dbReference type="Pfam" id="PF05050"/>
    </source>
</evidence>
<dbReference type="Gene3D" id="3.40.50.150">
    <property type="entry name" value="Vaccinia Virus protein VP39"/>
    <property type="match status" value="1"/>
</dbReference>
<dbReference type="RefSeq" id="WP_143018034.1">
    <property type="nucleotide sequence ID" value="NZ_FMZX01000001.1"/>
</dbReference>
<protein>
    <submittedName>
        <fullName evidence="2">Methyltransferase, FkbM family</fullName>
    </submittedName>
</protein>
<dbReference type="SUPFAM" id="SSF53335">
    <property type="entry name" value="S-adenosyl-L-methionine-dependent methyltransferases"/>
    <property type="match status" value="1"/>
</dbReference>
<dbReference type="EMBL" id="FMZX01000001">
    <property type="protein sequence ID" value="SDC39549.1"/>
    <property type="molecule type" value="Genomic_DNA"/>
</dbReference>
<evidence type="ECO:0000313" key="3">
    <source>
        <dbReference type="Proteomes" id="UP000198925"/>
    </source>
</evidence>
<dbReference type="GO" id="GO:0032259">
    <property type="term" value="P:methylation"/>
    <property type="evidence" value="ECO:0007669"/>
    <property type="project" value="UniProtKB-KW"/>
</dbReference>
<sequence>MPQGNPAALSTTIRRTTLGRLGEVLRPRRRLVPVGKLGGPTGPAEAAVRAMAQAVPMGGGTLLCRTLGRHKMLVDAGDFTLAPHLAMDGFWEWWTTRFLIEQLKPGQVFVDGGACYGYFSLLAGELVGPNGKVLAFEPNPRSASLLRRNLALNGMGDRAEVEEVALAGPGSGRVMRLAMPEGSPMNSHLLPEDLSGTGGSQGANQGPDLAMVATRPLDRHAVARPDFVKLDLCGAEEAAFEGMQELLAANPKVQLLVCFNPVRCMAPAAFLERLARQFPLRRLTSDGTMADCAPSDALRGGDVMLYLAR</sequence>
<dbReference type="InterPro" id="IPR052514">
    <property type="entry name" value="SAM-dependent_MTase"/>
</dbReference>
<organism evidence="2 3">
    <name type="scientific">Belnapia rosea</name>
    <dbReference type="NCBI Taxonomy" id="938405"/>
    <lineage>
        <taxon>Bacteria</taxon>
        <taxon>Pseudomonadati</taxon>
        <taxon>Pseudomonadota</taxon>
        <taxon>Alphaproteobacteria</taxon>
        <taxon>Acetobacterales</taxon>
        <taxon>Roseomonadaceae</taxon>
        <taxon>Belnapia</taxon>
    </lineage>
</organism>
<dbReference type="PANTHER" id="PTHR34203:SF15">
    <property type="entry name" value="SLL1173 PROTEIN"/>
    <property type="match status" value="1"/>
</dbReference>
<name>A0A1G6L8C6_9PROT</name>
<dbReference type="Proteomes" id="UP000198925">
    <property type="component" value="Unassembled WGS sequence"/>
</dbReference>
<dbReference type="NCBIfam" id="TIGR01444">
    <property type="entry name" value="fkbM_fam"/>
    <property type="match status" value="1"/>
</dbReference>
<feature type="domain" description="Methyltransferase FkbM" evidence="1">
    <location>
        <begin position="111"/>
        <end position="253"/>
    </location>
</feature>
<dbReference type="Pfam" id="PF05050">
    <property type="entry name" value="Methyltransf_21"/>
    <property type="match status" value="1"/>
</dbReference>
<evidence type="ECO:0000313" key="2">
    <source>
        <dbReference type="EMBL" id="SDC39549.1"/>
    </source>
</evidence>
<dbReference type="InterPro" id="IPR006342">
    <property type="entry name" value="FkbM_mtfrase"/>
</dbReference>
<proteinExistence type="predicted"/>
<dbReference type="GO" id="GO:0008168">
    <property type="term" value="F:methyltransferase activity"/>
    <property type="evidence" value="ECO:0007669"/>
    <property type="project" value="UniProtKB-KW"/>
</dbReference>
<gene>
    <name evidence="2" type="ORF">SAMN04487779_1001802</name>
</gene>
<keyword evidence="2" id="KW-0808">Transferase</keyword>
<keyword evidence="2" id="KW-0489">Methyltransferase</keyword>
<dbReference type="STRING" id="938405.SAMN02927895_01927"/>